<keyword evidence="1" id="KW-0004">4Fe-4S</keyword>
<keyword evidence="2" id="KW-0479">Metal-binding</keyword>
<dbReference type="GO" id="GO:0004844">
    <property type="term" value="F:uracil DNA N-glycosylase activity"/>
    <property type="evidence" value="ECO:0007669"/>
    <property type="project" value="UniProtKB-EC"/>
</dbReference>
<evidence type="ECO:0000259" key="8">
    <source>
        <dbReference type="SMART" id="SM00986"/>
    </source>
</evidence>
<evidence type="ECO:0000256" key="5">
    <source>
        <dbReference type="ARBA" id="ARBA00023004"/>
    </source>
</evidence>
<dbReference type="InterPro" id="IPR036895">
    <property type="entry name" value="Uracil-DNA_glycosylase-like_sf"/>
</dbReference>
<evidence type="ECO:0000256" key="4">
    <source>
        <dbReference type="ARBA" id="ARBA00022801"/>
    </source>
</evidence>
<dbReference type="CDD" id="cd10030">
    <property type="entry name" value="UDG-F4_TTUDGA_SPO1dp_like"/>
    <property type="match status" value="1"/>
</dbReference>
<reference evidence="9 10" key="1">
    <citation type="submission" date="2024-03" db="EMBL/GenBank/DDBJ databases">
        <title>Bacilli Hybrid Assemblies.</title>
        <authorList>
            <person name="Kovac J."/>
        </authorList>
    </citation>
    <scope>NUCLEOTIDE SEQUENCE [LARGE SCALE GENOMIC DNA]</scope>
    <source>
        <strain evidence="9 10">FSL R7-0666</strain>
    </source>
</reference>
<dbReference type="SMART" id="SM00986">
    <property type="entry name" value="UDG"/>
    <property type="match status" value="1"/>
</dbReference>
<evidence type="ECO:0000313" key="9">
    <source>
        <dbReference type="EMBL" id="MEN0644257.1"/>
    </source>
</evidence>
<evidence type="ECO:0000256" key="1">
    <source>
        <dbReference type="ARBA" id="ARBA00022485"/>
    </source>
</evidence>
<dbReference type="PANTHER" id="PTHR33693">
    <property type="entry name" value="TYPE-5 URACIL-DNA GLYCOSYLASE"/>
    <property type="match status" value="1"/>
</dbReference>
<name>A0ABU9VK42_9BACI</name>
<organism evidence="9 10">
    <name type="scientific">Alkalicoccobacillus gibsonii</name>
    <dbReference type="NCBI Taxonomy" id="79881"/>
    <lineage>
        <taxon>Bacteria</taxon>
        <taxon>Bacillati</taxon>
        <taxon>Bacillota</taxon>
        <taxon>Bacilli</taxon>
        <taxon>Bacillales</taxon>
        <taxon>Bacillaceae</taxon>
        <taxon>Alkalicoccobacillus</taxon>
    </lineage>
</organism>
<keyword evidence="6" id="KW-0411">Iron-sulfur</keyword>
<gene>
    <name evidence="9" type="ORF">MKY91_13985</name>
</gene>
<dbReference type="Pfam" id="PF03167">
    <property type="entry name" value="UDG"/>
    <property type="match status" value="1"/>
</dbReference>
<sequence length="190" mass="21432">MGAGKTDAEIMLIGEAPGRQEVIENRPFIGKAGQVMDDYFTWLGLTRADVYITSVIRSRPYQKSKPGYDKPIEQRGNRTPNQAEILAHAPLLDAQIEDVAPKVIVTLGGVAFRRVTGMKERLTDIHGTPFQSKILKLESLNSNRYIPSDQTYTIFPTFHPASIFYNQKLKAAIEDDMRKLKDYLTMSKVK</sequence>
<accession>A0ABU9VK42</accession>
<evidence type="ECO:0000256" key="2">
    <source>
        <dbReference type="ARBA" id="ARBA00022723"/>
    </source>
</evidence>
<evidence type="ECO:0000256" key="7">
    <source>
        <dbReference type="ARBA" id="ARBA00023204"/>
    </source>
</evidence>
<dbReference type="RefSeq" id="WP_343130992.1">
    <property type="nucleotide sequence ID" value="NZ_JBCITK010000001.1"/>
</dbReference>
<evidence type="ECO:0000313" key="10">
    <source>
        <dbReference type="Proteomes" id="UP001418796"/>
    </source>
</evidence>
<dbReference type="Proteomes" id="UP001418796">
    <property type="component" value="Unassembled WGS sequence"/>
</dbReference>
<comment type="caution">
    <text evidence="9">The sequence shown here is derived from an EMBL/GenBank/DDBJ whole genome shotgun (WGS) entry which is preliminary data.</text>
</comment>
<keyword evidence="3" id="KW-0227">DNA damage</keyword>
<keyword evidence="5" id="KW-0408">Iron</keyword>
<keyword evidence="7" id="KW-0234">DNA repair</keyword>
<dbReference type="Gene3D" id="3.40.470.10">
    <property type="entry name" value="Uracil-DNA glycosylase-like domain"/>
    <property type="match status" value="1"/>
</dbReference>
<dbReference type="SUPFAM" id="SSF52141">
    <property type="entry name" value="Uracil-DNA glycosylase-like"/>
    <property type="match status" value="1"/>
</dbReference>
<proteinExistence type="predicted"/>
<keyword evidence="9" id="KW-0326">Glycosidase</keyword>
<keyword evidence="10" id="KW-1185">Reference proteome</keyword>
<dbReference type="InterPro" id="IPR005122">
    <property type="entry name" value="Uracil-DNA_glycosylase-like"/>
</dbReference>
<dbReference type="SMART" id="SM00987">
    <property type="entry name" value="UreE_C"/>
    <property type="match status" value="1"/>
</dbReference>
<dbReference type="EC" id="3.2.2.27" evidence="9"/>
<evidence type="ECO:0000256" key="3">
    <source>
        <dbReference type="ARBA" id="ARBA00022763"/>
    </source>
</evidence>
<protein>
    <submittedName>
        <fullName evidence="9">Uracil-DNA glycosylase</fullName>
        <ecNumber evidence="9">3.2.2.27</ecNumber>
    </submittedName>
</protein>
<dbReference type="InterPro" id="IPR051536">
    <property type="entry name" value="UDG_Type-4/5"/>
</dbReference>
<feature type="domain" description="Uracil-DNA glycosylase-like" evidence="8">
    <location>
        <begin position="1"/>
        <end position="178"/>
    </location>
</feature>
<dbReference type="PANTHER" id="PTHR33693:SF1">
    <property type="entry name" value="TYPE-4 URACIL-DNA GLYCOSYLASE"/>
    <property type="match status" value="1"/>
</dbReference>
<evidence type="ECO:0000256" key="6">
    <source>
        <dbReference type="ARBA" id="ARBA00023014"/>
    </source>
</evidence>
<keyword evidence="4 9" id="KW-0378">Hydrolase</keyword>
<dbReference type="EMBL" id="JBCITK010000001">
    <property type="protein sequence ID" value="MEN0644257.1"/>
    <property type="molecule type" value="Genomic_DNA"/>
</dbReference>